<keyword evidence="2" id="KW-1003">Cell membrane</keyword>
<dbReference type="GO" id="GO:0103015">
    <property type="term" value="F:4-amino-4-deoxy-L-arabinose transferase activity"/>
    <property type="evidence" value="ECO:0007669"/>
    <property type="project" value="UniProtKB-EC"/>
</dbReference>
<protein>
    <submittedName>
        <fullName evidence="10">Undecaprenyl phosphate-alpha-4-amino-4-deoxy-L-arabinose arabinosyl transferase</fullName>
        <ecNumber evidence="10">2.4.2.43</ecNumber>
    </submittedName>
</protein>
<feature type="domain" description="Glycosyltransferase RgtA/B/C/D-like" evidence="9">
    <location>
        <begin position="60"/>
        <end position="218"/>
    </location>
</feature>
<proteinExistence type="predicted"/>
<reference evidence="10" key="1">
    <citation type="submission" date="2016-10" db="EMBL/GenBank/DDBJ databases">
        <title>Sequence of Gallionella enrichment culture.</title>
        <authorList>
            <person name="Poehlein A."/>
            <person name="Muehling M."/>
            <person name="Daniel R."/>
        </authorList>
    </citation>
    <scope>NUCLEOTIDE SEQUENCE</scope>
</reference>
<organism evidence="10">
    <name type="scientific">mine drainage metagenome</name>
    <dbReference type="NCBI Taxonomy" id="410659"/>
    <lineage>
        <taxon>unclassified sequences</taxon>
        <taxon>metagenomes</taxon>
        <taxon>ecological metagenomes</taxon>
    </lineage>
</organism>
<sequence length="552" mass="63877">MIKKNTALFIFSLCGLTYLLGMFRIPLMDIDAAQYASISREMLERKSYLQFFDLGKDYLDKPPMLFWLSGISMKIFGIYDWAYRLPSFFFAWIAVYSTYRLALLFYKKDIALLSAMILASSQALFLITHDVRTDTMLMGWVIFSIWQLAEWYQYKKWINFLLAFIGIAGGMMTKGPIALMVPAFALVPHFILRREWKQFFRWEYIFGLMIIAVLLIPMSIGLYQQFDLHPGKLINGDPIRSGLRFYYWTQSFGRYTGENHFKEMNDFGFLLQNMLWSFLPWIVFFLAGLILNIVGLIQDRFKVSNTHEWMTTGGFIITYCILGRSQAQLPHYIFIVFPLAAIIAAKFLYRLLFTNEIKRWRTIFTAFHVFIFVLLWIVLIVLLAYPFSSIPKYVAGLAALCFLLFIAILFSEKIKLPKLLVISLFTIIGINIFLNTAFYPTLLTFQKGSAFANYINQNKIDKNKVVMLGGNIGHSLSFYSQHIYPIKSSNEIAQGDLVIAKKDSLPVIQKKFSKTTIIRQVNSFGVTGLTLPFLNPATREKELDPYVLVEIK</sequence>
<dbReference type="EC" id="2.4.2.43" evidence="10"/>
<evidence type="ECO:0000256" key="3">
    <source>
        <dbReference type="ARBA" id="ARBA00022676"/>
    </source>
</evidence>
<keyword evidence="4 10" id="KW-0808">Transferase</keyword>
<comment type="subcellular location">
    <subcellularLocation>
        <location evidence="1">Cell membrane</location>
        <topology evidence="1">Multi-pass membrane protein</topology>
    </subcellularLocation>
</comment>
<feature type="transmembrane region" description="Helical" evidence="8">
    <location>
        <begin position="204"/>
        <end position="223"/>
    </location>
</feature>
<evidence type="ECO:0000256" key="2">
    <source>
        <dbReference type="ARBA" id="ARBA00022475"/>
    </source>
</evidence>
<evidence type="ECO:0000256" key="1">
    <source>
        <dbReference type="ARBA" id="ARBA00004651"/>
    </source>
</evidence>
<feature type="transmembrane region" description="Helical" evidence="8">
    <location>
        <begin position="89"/>
        <end position="106"/>
    </location>
</feature>
<evidence type="ECO:0000256" key="7">
    <source>
        <dbReference type="ARBA" id="ARBA00023136"/>
    </source>
</evidence>
<feature type="transmembrane region" description="Helical" evidence="8">
    <location>
        <begin position="419"/>
        <end position="439"/>
    </location>
</feature>
<feature type="transmembrane region" description="Helical" evidence="8">
    <location>
        <begin position="7"/>
        <end position="27"/>
    </location>
</feature>
<dbReference type="InterPro" id="IPR050297">
    <property type="entry name" value="LipidA_mod_glycosyltrf_83"/>
</dbReference>
<dbReference type="PANTHER" id="PTHR33908">
    <property type="entry name" value="MANNOSYLTRANSFERASE YKCB-RELATED"/>
    <property type="match status" value="1"/>
</dbReference>
<feature type="transmembrane region" description="Helical" evidence="8">
    <location>
        <begin position="393"/>
        <end position="410"/>
    </location>
</feature>
<keyword evidence="7 8" id="KW-0472">Membrane</keyword>
<feature type="transmembrane region" description="Helical" evidence="8">
    <location>
        <begin position="309"/>
        <end position="326"/>
    </location>
</feature>
<dbReference type="GO" id="GO:0005886">
    <property type="term" value="C:plasma membrane"/>
    <property type="evidence" value="ECO:0007669"/>
    <property type="project" value="UniProtKB-SubCell"/>
</dbReference>
<evidence type="ECO:0000256" key="5">
    <source>
        <dbReference type="ARBA" id="ARBA00022692"/>
    </source>
</evidence>
<gene>
    <name evidence="10" type="primary">arnT_5</name>
    <name evidence="10" type="ORF">GALL_56590</name>
</gene>
<keyword evidence="5 8" id="KW-0812">Transmembrane</keyword>
<accession>A0A1J5SXI0</accession>
<dbReference type="AlphaFoldDB" id="A0A1J5SXI0"/>
<feature type="transmembrane region" description="Helical" evidence="8">
    <location>
        <begin position="160"/>
        <end position="192"/>
    </location>
</feature>
<keyword evidence="6 8" id="KW-1133">Transmembrane helix</keyword>
<dbReference type="Pfam" id="PF13231">
    <property type="entry name" value="PMT_2"/>
    <property type="match status" value="1"/>
</dbReference>
<dbReference type="InterPro" id="IPR038731">
    <property type="entry name" value="RgtA/B/C-like"/>
</dbReference>
<feature type="transmembrane region" description="Helical" evidence="8">
    <location>
        <begin position="112"/>
        <end position="128"/>
    </location>
</feature>
<comment type="caution">
    <text evidence="10">The sequence shown here is derived from an EMBL/GenBank/DDBJ whole genome shotgun (WGS) entry which is preliminary data.</text>
</comment>
<evidence type="ECO:0000313" key="10">
    <source>
        <dbReference type="EMBL" id="OIR13274.1"/>
    </source>
</evidence>
<dbReference type="GO" id="GO:0008610">
    <property type="term" value="P:lipid biosynthetic process"/>
    <property type="evidence" value="ECO:0007669"/>
    <property type="project" value="UniProtKB-ARBA"/>
</dbReference>
<dbReference type="GO" id="GO:0010041">
    <property type="term" value="P:response to iron(III) ion"/>
    <property type="evidence" value="ECO:0007669"/>
    <property type="project" value="TreeGrafter"/>
</dbReference>
<name>A0A1J5SXI0_9ZZZZ</name>
<feature type="transmembrane region" description="Helical" evidence="8">
    <location>
        <begin position="364"/>
        <end position="387"/>
    </location>
</feature>
<evidence type="ECO:0000256" key="6">
    <source>
        <dbReference type="ARBA" id="ARBA00022989"/>
    </source>
</evidence>
<dbReference type="EMBL" id="MLJW01000015">
    <property type="protein sequence ID" value="OIR13274.1"/>
    <property type="molecule type" value="Genomic_DNA"/>
</dbReference>
<evidence type="ECO:0000256" key="4">
    <source>
        <dbReference type="ARBA" id="ARBA00022679"/>
    </source>
</evidence>
<evidence type="ECO:0000259" key="9">
    <source>
        <dbReference type="Pfam" id="PF13231"/>
    </source>
</evidence>
<keyword evidence="3 10" id="KW-0328">Glycosyltransferase</keyword>
<feature type="transmembrane region" description="Helical" evidence="8">
    <location>
        <begin position="274"/>
        <end position="297"/>
    </location>
</feature>
<evidence type="ECO:0000256" key="8">
    <source>
        <dbReference type="SAM" id="Phobius"/>
    </source>
</evidence>
<dbReference type="PANTHER" id="PTHR33908:SF3">
    <property type="entry name" value="UNDECAPRENYL PHOSPHATE-ALPHA-4-AMINO-4-DEOXY-L-ARABINOSE ARABINOSYL TRANSFERASE"/>
    <property type="match status" value="1"/>
</dbReference>
<feature type="transmembrane region" description="Helical" evidence="8">
    <location>
        <begin position="332"/>
        <end position="352"/>
    </location>
</feature>